<keyword evidence="3" id="KW-1185">Reference proteome</keyword>
<evidence type="ECO:0000313" key="2">
    <source>
        <dbReference type="EMBL" id="MBH0774804.1"/>
    </source>
</evidence>
<dbReference type="InterPro" id="IPR011990">
    <property type="entry name" value="TPR-like_helical_dom_sf"/>
</dbReference>
<dbReference type="RefSeq" id="WP_196147168.1">
    <property type="nucleotide sequence ID" value="NZ_JADMLG010000001.1"/>
</dbReference>
<keyword evidence="1" id="KW-1133">Transmembrane helix</keyword>
<dbReference type="SUPFAM" id="SSF48452">
    <property type="entry name" value="TPR-like"/>
    <property type="match status" value="1"/>
</dbReference>
<evidence type="ECO:0000256" key="1">
    <source>
        <dbReference type="SAM" id="Phobius"/>
    </source>
</evidence>
<protein>
    <recommendedName>
        <fullName evidence="4">Tetratricopeptide repeat protein</fullName>
    </recommendedName>
</protein>
<dbReference type="Gene3D" id="1.25.40.10">
    <property type="entry name" value="Tetratricopeptide repeat domain"/>
    <property type="match status" value="1"/>
</dbReference>
<feature type="transmembrane region" description="Helical" evidence="1">
    <location>
        <begin position="63"/>
        <end position="83"/>
    </location>
</feature>
<dbReference type="Proteomes" id="UP000655751">
    <property type="component" value="Unassembled WGS sequence"/>
</dbReference>
<organism evidence="2 3">
    <name type="scientific">Nocardia bovistercoris</name>
    <dbReference type="NCBI Taxonomy" id="2785916"/>
    <lineage>
        <taxon>Bacteria</taxon>
        <taxon>Bacillati</taxon>
        <taxon>Actinomycetota</taxon>
        <taxon>Actinomycetes</taxon>
        <taxon>Mycobacteriales</taxon>
        <taxon>Nocardiaceae</taxon>
        <taxon>Nocardia</taxon>
    </lineage>
</organism>
<name>A0A931I589_9NOCA</name>
<gene>
    <name evidence="2" type="ORF">IT779_00705</name>
</gene>
<keyword evidence="1" id="KW-0472">Membrane</keyword>
<dbReference type="AlphaFoldDB" id="A0A931I589"/>
<keyword evidence="1" id="KW-0812">Transmembrane</keyword>
<proteinExistence type="predicted"/>
<evidence type="ECO:0008006" key="4">
    <source>
        <dbReference type="Google" id="ProtNLM"/>
    </source>
</evidence>
<sequence>MTATSGTEPGNPREVVTPRATLWRGIVGSAPVVSSALALELGRELAINSFGDTEAVKTLATTLRSLAVAIVVGAVLFTCYRWYARRRDGARMAEQMEMLLDLDQPGREVDGITEPGPPSAPIVVGELDDQLPRRRTNDRGYEAAILRALPPRRYDSAALLAVLTVIVETPSRLPGPDAGDAAVPDVADRYAAAWSEDSSRSGSATELLALLCERGVLTLRGAQRYVLTRVPAMPDDSMVRDRPVWDAAMYALLRYHADRAAAWAVALDYVEYAGAARRWFAAAERDLRALLLGCCPPRPGDPQPPGTSTVPASALPELVRIVDALEIYYVASGDGASARFPELCGRVAAIEGMDQLVLHHDLLRIRADVDNAERMSRRYRPLRWSTGTVARGRHDSALHALAELRSRPASSPDRADVAEQLANIAEKFEKVWWLLPRADVSGEICTLINLAVVELRRGRLDAARDRLELVFTRTEGGREPGGRAHAHEITGALHWTRGEPARALRSWQAALTGYRALHDRRAIGRCLRHLGSALVVEPGYGGLVVEPPAPSREHESGRLRLHHVWQEASGWLATAATSSPLDPTTGHDAVDYLRLVRRFLAAMSISTVTAVPPLRELRSWPIPVVDPDLRT</sequence>
<accession>A0A931I589</accession>
<evidence type="ECO:0000313" key="3">
    <source>
        <dbReference type="Proteomes" id="UP000655751"/>
    </source>
</evidence>
<reference evidence="2" key="1">
    <citation type="submission" date="2020-11" db="EMBL/GenBank/DDBJ databases">
        <title>Nocardia NEAU-351.nov., a novel actinomycete isolated from the cow dung.</title>
        <authorList>
            <person name="Zhang X."/>
        </authorList>
    </citation>
    <scope>NUCLEOTIDE SEQUENCE</scope>
    <source>
        <strain evidence="2">NEAU-351</strain>
    </source>
</reference>
<dbReference type="EMBL" id="JADMLG010000001">
    <property type="protein sequence ID" value="MBH0774804.1"/>
    <property type="molecule type" value="Genomic_DNA"/>
</dbReference>
<comment type="caution">
    <text evidence="2">The sequence shown here is derived from an EMBL/GenBank/DDBJ whole genome shotgun (WGS) entry which is preliminary data.</text>
</comment>